<keyword evidence="6" id="KW-1185">Reference proteome</keyword>
<dbReference type="Pfam" id="PF22580">
    <property type="entry name" value="KYNU_C"/>
    <property type="match status" value="1"/>
</dbReference>
<dbReference type="InterPro" id="IPR015422">
    <property type="entry name" value="PyrdxlP-dep_Trfase_small"/>
</dbReference>
<dbReference type="SUPFAM" id="SSF53383">
    <property type="entry name" value="PLP-dependent transferases"/>
    <property type="match status" value="1"/>
</dbReference>
<dbReference type="Gene3D" id="3.90.1150.10">
    <property type="entry name" value="Aspartate Aminotransferase, domain 1"/>
    <property type="match status" value="1"/>
</dbReference>
<feature type="region of interest" description="Disordered" evidence="4">
    <location>
        <begin position="399"/>
        <end position="424"/>
    </location>
</feature>
<evidence type="ECO:0000313" key="5">
    <source>
        <dbReference type="EMBL" id="GIH66839.1"/>
    </source>
</evidence>
<reference evidence="5 6" key="1">
    <citation type="submission" date="2021-01" db="EMBL/GenBank/DDBJ databases">
        <title>Whole genome shotgun sequence of Microbispora siamensis NBRC 104113.</title>
        <authorList>
            <person name="Komaki H."/>
            <person name="Tamura T."/>
        </authorList>
    </citation>
    <scope>NUCLEOTIDE SEQUENCE [LARGE SCALE GENOMIC DNA]</scope>
    <source>
        <strain evidence="5 6">NBRC 104113</strain>
    </source>
</reference>
<organism evidence="5 6">
    <name type="scientific">Microbispora siamensis</name>
    <dbReference type="NCBI Taxonomy" id="564413"/>
    <lineage>
        <taxon>Bacteria</taxon>
        <taxon>Bacillati</taxon>
        <taxon>Actinomycetota</taxon>
        <taxon>Actinomycetes</taxon>
        <taxon>Streptosporangiales</taxon>
        <taxon>Streptosporangiaceae</taxon>
        <taxon>Microbispora</taxon>
    </lineage>
</organism>
<feature type="compositionally biased region" description="Basic and acidic residues" evidence="4">
    <location>
        <begin position="400"/>
        <end position="418"/>
    </location>
</feature>
<dbReference type="Proteomes" id="UP000660454">
    <property type="component" value="Unassembled WGS sequence"/>
</dbReference>
<name>A0ABQ4GZW4_9ACTN</name>
<dbReference type="RefSeq" id="WP_204052616.1">
    <property type="nucleotide sequence ID" value="NZ_BOOF01000061.1"/>
</dbReference>
<dbReference type="InterPro" id="IPR015421">
    <property type="entry name" value="PyrdxlP-dep_Trfase_major"/>
</dbReference>
<dbReference type="Gene3D" id="3.40.640.10">
    <property type="entry name" value="Type I PLP-dependent aspartate aminotransferase-like (Major domain)"/>
    <property type="match status" value="1"/>
</dbReference>
<keyword evidence="2" id="KW-0378">Hydrolase</keyword>
<evidence type="ECO:0000256" key="1">
    <source>
        <dbReference type="ARBA" id="ARBA00022642"/>
    </source>
</evidence>
<keyword evidence="1" id="KW-0662">Pyridine nucleotide biosynthesis</keyword>
<gene>
    <name evidence="5" type="ORF">Msi02_76560</name>
</gene>
<evidence type="ECO:0000256" key="4">
    <source>
        <dbReference type="SAM" id="MobiDB-lite"/>
    </source>
</evidence>
<evidence type="ECO:0000256" key="3">
    <source>
        <dbReference type="ARBA" id="ARBA00022898"/>
    </source>
</evidence>
<dbReference type="InterPro" id="IPR015424">
    <property type="entry name" value="PyrdxlP-dep_Trfase"/>
</dbReference>
<evidence type="ECO:0000313" key="6">
    <source>
        <dbReference type="Proteomes" id="UP000660454"/>
    </source>
</evidence>
<comment type="caution">
    <text evidence="5">The sequence shown here is derived from an EMBL/GenBank/DDBJ whole genome shotgun (WGS) entry which is preliminary data.</text>
</comment>
<keyword evidence="3" id="KW-0663">Pyridoxal phosphate</keyword>
<dbReference type="InterPro" id="IPR010111">
    <property type="entry name" value="Kynureninase"/>
</dbReference>
<proteinExistence type="predicted"/>
<accession>A0ABQ4GZW4</accession>
<evidence type="ECO:0000256" key="2">
    <source>
        <dbReference type="ARBA" id="ARBA00022801"/>
    </source>
</evidence>
<sequence length="424" mass="46088">MNDQSARLAPHYSMFGVERRLLLTGHSHQAWPDVALEGQIEAFHDAAADADAKWGRAMEKAELVREGFRAFLHEPSAELALGGSTHELLLRFLSALDLRGRPRLVTGDGEFHTMRRQLGRLAEEGVEVVRIPAEPADTLAERMAEAVDDRTAAVLVSAVLFETARIVPGLDRLAAACRRRGTELLVDVYHALGAVPFSSADLESAWVVGGGYKYLQLGEGNCFLRIPPHAATLRPVITGWFAEFAELDAAPRPGGVGYPEGAARFAGATYDPVSHYRAARVFRFFTEHGLTPGFLREVSLRQVGLLAERFDALDAPDHVITRDRRGAPEDFGGFLALRSPHAARLREGLAARGVLADSRGEWLRLGPAPYLSDAQLAAAVDALGAEIAALGAHTRVVPPDVRRDHGTARQGPEWRDPYTRAGAN</sequence>
<protein>
    <submittedName>
        <fullName evidence="5">Kynureninase</fullName>
    </submittedName>
</protein>
<dbReference type="EMBL" id="BOOF01000061">
    <property type="protein sequence ID" value="GIH66839.1"/>
    <property type="molecule type" value="Genomic_DNA"/>
</dbReference>